<organism evidence="3 4">
    <name type="scientific">Comamonas thiooxydans</name>
    <dbReference type="NCBI Taxonomy" id="363952"/>
    <lineage>
        <taxon>Bacteria</taxon>
        <taxon>Pseudomonadati</taxon>
        <taxon>Pseudomonadota</taxon>
        <taxon>Betaproteobacteria</taxon>
        <taxon>Burkholderiales</taxon>
        <taxon>Comamonadaceae</taxon>
        <taxon>Comamonas</taxon>
    </lineage>
</organism>
<feature type="region of interest" description="Disordered" evidence="1">
    <location>
        <begin position="29"/>
        <end position="52"/>
    </location>
</feature>
<name>A0A0E3BTK6_9BURK</name>
<dbReference type="Proteomes" id="UP000029567">
    <property type="component" value="Unassembled WGS sequence"/>
</dbReference>
<reference evidence="4 5" key="1">
    <citation type="submission" date="2013-09" db="EMBL/GenBank/DDBJ databases">
        <title>High correlation between genotypes and phenotypes of environmental bacteria Comamonas testosteroni strains.</title>
        <authorList>
            <person name="Liu L."/>
            <person name="Zhu W."/>
            <person name="Xia X."/>
            <person name="Xu B."/>
            <person name="Luo M."/>
            <person name="Wang G."/>
        </authorList>
    </citation>
    <scope>NUCLEOTIDE SEQUENCE [LARGE SCALE GENOMIC DNA]</scope>
    <source>
        <strain evidence="3 4">DF2</strain>
        <strain evidence="2 5">JL14</strain>
    </source>
</reference>
<dbReference type="EMBL" id="AWTP01000131">
    <property type="protein sequence ID" value="KGH07801.1"/>
    <property type="molecule type" value="Genomic_DNA"/>
</dbReference>
<comment type="caution">
    <text evidence="3">The sequence shown here is derived from an EMBL/GenBank/DDBJ whole genome shotgun (WGS) entry which is preliminary data.</text>
</comment>
<dbReference type="AlphaFoldDB" id="A0A0E3BTK6"/>
<proteinExistence type="predicted"/>
<dbReference type="Proteomes" id="UP000029549">
    <property type="component" value="Unassembled WGS sequence"/>
</dbReference>
<dbReference type="EMBL" id="AWTN01000116">
    <property type="protein sequence ID" value="KGG85838.1"/>
    <property type="molecule type" value="Genomic_DNA"/>
</dbReference>
<evidence type="ECO:0000313" key="5">
    <source>
        <dbReference type="Proteomes" id="UP000029567"/>
    </source>
</evidence>
<evidence type="ECO:0000313" key="4">
    <source>
        <dbReference type="Proteomes" id="UP000029549"/>
    </source>
</evidence>
<sequence length="52" mass="5533">MGMSRLLMSQASTQARAMTVQLSRAGAEAWRRGGRGREGADDFMSATIESAA</sequence>
<gene>
    <name evidence="2" type="ORF">P245_21495</name>
    <name evidence="3" type="ORF">P608_19575</name>
</gene>
<evidence type="ECO:0000256" key="1">
    <source>
        <dbReference type="SAM" id="MobiDB-lite"/>
    </source>
</evidence>
<evidence type="ECO:0000313" key="3">
    <source>
        <dbReference type="EMBL" id="KGH07801.1"/>
    </source>
</evidence>
<evidence type="ECO:0000313" key="2">
    <source>
        <dbReference type="EMBL" id="KGG85838.1"/>
    </source>
</evidence>
<feature type="compositionally biased region" description="Basic and acidic residues" evidence="1">
    <location>
        <begin position="29"/>
        <end position="40"/>
    </location>
</feature>
<keyword evidence="4" id="KW-1185">Reference proteome</keyword>
<protein>
    <submittedName>
        <fullName evidence="3">Uncharacterized protein</fullName>
    </submittedName>
</protein>
<accession>A0A0E3BTK6</accession>